<reference evidence="2 3" key="1">
    <citation type="submission" date="2020-01" db="EMBL/GenBank/DDBJ databases">
        <authorList>
            <consortium name="DOE Joint Genome Institute"/>
            <person name="Haridas S."/>
            <person name="Albert R."/>
            <person name="Binder M."/>
            <person name="Bloem J."/>
            <person name="Labutti K."/>
            <person name="Salamov A."/>
            <person name="Andreopoulos B."/>
            <person name="Baker S.E."/>
            <person name="Barry K."/>
            <person name="Bills G."/>
            <person name="Bluhm B.H."/>
            <person name="Cannon C."/>
            <person name="Castanera R."/>
            <person name="Culley D.E."/>
            <person name="Daum C."/>
            <person name="Ezra D."/>
            <person name="Gonzalez J.B."/>
            <person name="Henrissat B."/>
            <person name="Kuo A."/>
            <person name="Liang C."/>
            <person name="Lipzen A."/>
            <person name="Lutzoni F."/>
            <person name="Magnuson J."/>
            <person name="Mondo S."/>
            <person name="Nolan M."/>
            <person name="Ohm R."/>
            <person name="Pangilinan J."/>
            <person name="Park H.-J.H."/>
            <person name="Ramirez L."/>
            <person name="Alfaro M."/>
            <person name="Sun H."/>
            <person name="Tritt A."/>
            <person name="Yoshinaga Y."/>
            <person name="Zwiers L.-H.L."/>
            <person name="Turgeon B.G."/>
            <person name="Goodwin S.B."/>
            <person name="Spatafora J.W."/>
            <person name="Crous P.W."/>
            <person name="Grigoriev I.V."/>
        </authorList>
    </citation>
    <scope>NUCLEOTIDE SEQUENCE [LARGE SCALE GENOMIC DNA]</scope>
    <source>
        <strain evidence="2 3">CBS 611.86</strain>
    </source>
</reference>
<accession>A0A7C8I7D2</accession>
<organism evidence="2 3">
    <name type="scientific">Massariosphaeria phaeospora</name>
    <dbReference type="NCBI Taxonomy" id="100035"/>
    <lineage>
        <taxon>Eukaryota</taxon>
        <taxon>Fungi</taxon>
        <taxon>Dikarya</taxon>
        <taxon>Ascomycota</taxon>
        <taxon>Pezizomycotina</taxon>
        <taxon>Dothideomycetes</taxon>
        <taxon>Pleosporomycetidae</taxon>
        <taxon>Pleosporales</taxon>
        <taxon>Pleosporales incertae sedis</taxon>
        <taxon>Massariosphaeria</taxon>
    </lineage>
</organism>
<gene>
    <name evidence="2" type="ORF">BDV95DRAFT_611330</name>
</gene>
<proteinExistence type="predicted"/>
<protein>
    <submittedName>
        <fullName evidence="2">Uncharacterized protein</fullName>
    </submittedName>
</protein>
<dbReference type="OrthoDB" id="3795825at2759"/>
<dbReference type="EMBL" id="JAADJZ010000025">
    <property type="protein sequence ID" value="KAF2867050.1"/>
    <property type="molecule type" value="Genomic_DNA"/>
</dbReference>
<name>A0A7C8I7D2_9PLEO</name>
<evidence type="ECO:0000256" key="1">
    <source>
        <dbReference type="SAM" id="MobiDB-lite"/>
    </source>
</evidence>
<evidence type="ECO:0000313" key="2">
    <source>
        <dbReference type="EMBL" id="KAF2867050.1"/>
    </source>
</evidence>
<evidence type="ECO:0000313" key="3">
    <source>
        <dbReference type="Proteomes" id="UP000481861"/>
    </source>
</evidence>
<dbReference type="Proteomes" id="UP000481861">
    <property type="component" value="Unassembled WGS sequence"/>
</dbReference>
<feature type="compositionally biased region" description="Polar residues" evidence="1">
    <location>
        <begin position="256"/>
        <end position="266"/>
    </location>
</feature>
<dbReference type="AlphaFoldDB" id="A0A7C8I7D2"/>
<feature type="region of interest" description="Disordered" evidence="1">
    <location>
        <begin position="223"/>
        <end position="289"/>
    </location>
</feature>
<feature type="compositionally biased region" description="Basic residues" evidence="1">
    <location>
        <begin position="279"/>
        <end position="289"/>
    </location>
</feature>
<feature type="compositionally biased region" description="Basic and acidic residues" evidence="1">
    <location>
        <begin position="223"/>
        <end position="241"/>
    </location>
</feature>
<comment type="caution">
    <text evidence="2">The sequence shown here is derived from an EMBL/GenBank/DDBJ whole genome shotgun (WGS) entry which is preliminary data.</text>
</comment>
<sequence>MSSVEASSTINTQTAEFNLKTADELIGSFVKRIVNAKSTAQLVALVPAPVQERTKTLLEQIKNSLAKSIANPLAKTNFNLPELKSLRALSVQVSRLATEHRQLAPKDFSSALKASKKAALERMIEIKKAEIEILEQLCDPDAQTKALLDGWKSAADDDHISLEAFTLLMNQPCEESLVKTTISIRANAAYRQIETKKKRSATQKKAQVEATSALPSDKKALAEFIKEIGKRQQQSRKDKQAKPKSGKGQRRAGPSKTKNQTKNTAKVSKRRQGSDKKRGTSSKKQQKKR</sequence>
<keyword evidence="3" id="KW-1185">Reference proteome</keyword>